<evidence type="ECO:0000313" key="4">
    <source>
        <dbReference type="Proteomes" id="UP000609064"/>
    </source>
</evidence>
<sequence length="285" mass="32459">MKKLTFFTLLIMLAFNQDIFAQPSSKNLYTYPFGVQAYTFRNHFPKDVAGTLDKIQKMGITEIETSGAKGVTDEEYKKMCDARSIAIPSTGAGYEQLEKLSMDIVTKAKTFGAKYVMCAWIPHKGDNFTLEDAQKAVEVFNKAGKFLKENGLTFCYHPHGYEFRPYEKSTLLDYMFKNTNPEYVSFEMDVLWVLHGGGDPVGLLKKYGNRWKLMHVKDLKKGVVGDFSGHTPAENDVVLGTGQADWKNIFKLSKKIGIKHYFIEDESEHELENVPLSIEYLKNLK</sequence>
<proteinExistence type="predicted"/>
<dbReference type="AlphaFoldDB" id="A0A916YL23"/>
<dbReference type="PANTHER" id="PTHR12110">
    <property type="entry name" value="HYDROXYPYRUVATE ISOMERASE"/>
    <property type="match status" value="1"/>
</dbReference>
<feature type="chain" id="PRO_5037732333" evidence="1">
    <location>
        <begin position="22"/>
        <end position="285"/>
    </location>
</feature>
<protein>
    <submittedName>
        <fullName evidence="3">Xylose isomerase</fullName>
    </submittedName>
</protein>
<accession>A0A916YL23</accession>
<dbReference type="InterPro" id="IPR013022">
    <property type="entry name" value="Xyl_isomerase-like_TIM-brl"/>
</dbReference>
<evidence type="ECO:0000256" key="1">
    <source>
        <dbReference type="SAM" id="SignalP"/>
    </source>
</evidence>
<dbReference type="Proteomes" id="UP000609064">
    <property type="component" value="Unassembled WGS sequence"/>
</dbReference>
<organism evidence="3 4">
    <name type="scientific">Emticicia aquatilis</name>
    <dbReference type="NCBI Taxonomy" id="1537369"/>
    <lineage>
        <taxon>Bacteria</taxon>
        <taxon>Pseudomonadati</taxon>
        <taxon>Bacteroidota</taxon>
        <taxon>Cytophagia</taxon>
        <taxon>Cytophagales</taxon>
        <taxon>Leadbetterellaceae</taxon>
        <taxon>Emticicia</taxon>
    </lineage>
</organism>
<reference evidence="3" key="2">
    <citation type="submission" date="2020-09" db="EMBL/GenBank/DDBJ databases">
        <authorList>
            <person name="Sun Q."/>
            <person name="Zhou Y."/>
        </authorList>
    </citation>
    <scope>NUCLEOTIDE SEQUENCE</scope>
    <source>
        <strain evidence="3">CGMCC 1.15958</strain>
    </source>
</reference>
<feature type="signal peptide" evidence="1">
    <location>
        <begin position="1"/>
        <end position="21"/>
    </location>
</feature>
<feature type="domain" description="Xylose isomerase-like TIM barrel" evidence="2">
    <location>
        <begin position="55"/>
        <end position="283"/>
    </location>
</feature>
<comment type="caution">
    <text evidence="3">The sequence shown here is derived from an EMBL/GenBank/DDBJ whole genome shotgun (WGS) entry which is preliminary data.</text>
</comment>
<reference evidence="3" key="1">
    <citation type="journal article" date="2014" name="Int. J. Syst. Evol. Microbiol.">
        <title>Complete genome sequence of Corynebacterium casei LMG S-19264T (=DSM 44701T), isolated from a smear-ripened cheese.</title>
        <authorList>
            <consortium name="US DOE Joint Genome Institute (JGI-PGF)"/>
            <person name="Walter F."/>
            <person name="Albersmeier A."/>
            <person name="Kalinowski J."/>
            <person name="Ruckert C."/>
        </authorList>
    </citation>
    <scope>NUCLEOTIDE SEQUENCE</scope>
    <source>
        <strain evidence="3">CGMCC 1.15958</strain>
    </source>
</reference>
<keyword evidence="3" id="KW-0413">Isomerase</keyword>
<dbReference type="Gene3D" id="3.20.20.150">
    <property type="entry name" value="Divalent-metal-dependent TIM barrel enzymes"/>
    <property type="match status" value="1"/>
</dbReference>
<name>A0A916YL23_9BACT</name>
<keyword evidence="1" id="KW-0732">Signal</keyword>
<dbReference type="SUPFAM" id="SSF51658">
    <property type="entry name" value="Xylose isomerase-like"/>
    <property type="match status" value="1"/>
</dbReference>
<evidence type="ECO:0000313" key="3">
    <source>
        <dbReference type="EMBL" id="GGD49743.1"/>
    </source>
</evidence>
<dbReference type="RefSeq" id="WP_188765163.1">
    <property type="nucleotide sequence ID" value="NZ_BMKK01000002.1"/>
</dbReference>
<evidence type="ECO:0000259" key="2">
    <source>
        <dbReference type="Pfam" id="PF01261"/>
    </source>
</evidence>
<dbReference type="GO" id="GO:0016853">
    <property type="term" value="F:isomerase activity"/>
    <property type="evidence" value="ECO:0007669"/>
    <property type="project" value="UniProtKB-KW"/>
</dbReference>
<dbReference type="EMBL" id="BMKK01000002">
    <property type="protein sequence ID" value="GGD49743.1"/>
    <property type="molecule type" value="Genomic_DNA"/>
</dbReference>
<dbReference type="PANTHER" id="PTHR12110:SF41">
    <property type="entry name" value="INOSOSE DEHYDRATASE"/>
    <property type="match status" value="1"/>
</dbReference>
<keyword evidence="4" id="KW-1185">Reference proteome</keyword>
<dbReference type="Pfam" id="PF01261">
    <property type="entry name" value="AP_endonuc_2"/>
    <property type="match status" value="1"/>
</dbReference>
<dbReference type="InterPro" id="IPR050312">
    <property type="entry name" value="IolE/XylAMocC-like"/>
</dbReference>
<dbReference type="InterPro" id="IPR036237">
    <property type="entry name" value="Xyl_isomerase-like_sf"/>
</dbReference>
<gene>
    <name evidence="3" type="ORF">GCM10011514_12390</name>
</gene>